<dbReference type="EMBL" id="PFOB01000070">
    <property type="protein sequence ID" value="PIZ61935.1"/>
    <property type="molecule type" value="Genomic_DNA"/>
</dbReference>
<name>A0A2M7TVY0_9BACT</name>
<evidence type="ECO:0000313" key="1">
    <source>
        <dbReference type="EMBL" id="PIZ61935.1"/>
    </source>
</evidence>
<dbReference type="AlphaFoldDB" id="A0A2M7TVY0"/>
<protein>
    <submittedName>
        <fullName evidence="1">Uncharacterized protein</fullName>
    </submittedName>
</protein>
<gene>
    <name evidence="1" type="ORF">COY16_05640</name>
</gene>
<dbReference type="Proteomes" id="UP000228503">
    <property type="component" value="Unassembled WGS sequence"/>
</dbReference>
<evidence type="ECO:0000313" key="2">
    <source>
        <dbReference type="Proteomes" id="UP000228503"/>
    </source>
</evidence>
<reference evidence="2" key="1">
    <citation type="submission" date="2017-09" db="EMBL/GenBank/DDBJ databases">
        <title>Depth-based differentiation of microbial function through sediment-hosted aquifers and enrichment of novel symbionts in the deep terrestrial subsurface.</title>
        <authorList>
            <person name="Probst A.J."/>
            <person name="Ladd B."/>
            <person name="Jarett J.K."/>
            <person name="Geller-Mcgrath D.E."/>
            <person name="Sieber C.M.K."/>
            <person name="Emerson J.B."/>
            <person name="Anantharaman K."/>
            <person name="Thomas B.C."/>
            <person name="Malmstrom R."/>
            <person name="Stieglmeier M."/>
            <person name="Klingl A."/>
            <person name="Woyke T."/>
            <person name="Ryan C.M."/>
            <person name="Banfield J.F."/>
        </authorList>
    </citation>
    <scope>NUCLEOTIDE SEQUENCE [LARGE SCALE GENOMIC DNA]</scope>
</reference>
<accession>A0A2M7TVY0</accession>
<organism evidence="1 2">
    <name type="scientific">Candidatus Roizmanbacteria bacterium CG_4_10_14_0_2_um_filter_39_13</name>
    <dbReference type="NCBI Taxonomy" id="1974825"/>
    <lineage>
        <taxon>Bacteria</taxon>
        <taxon>Candidatus Roizmaniibacteriota</taxon>
    </lineage>
</organism>
<proteinExistence type="predicted"/>
<comment type="caution">
    <text evidence="1">The sequence shown here is derived from an EMBL/GenBank/DDBJ whole genome shotgun (WGS) entry which is preliminary data.</text>
</comment>
<sequence length="115" mass="13323">MGYSRTYQGIIWTNHALERLKDRKIPQEYAWKTFRFPDGSKQGKSGGSQEFTKKIDSYSVTLIAKQNDKKEWIILSAWIDPPIQGSIDVKDHHKTKGSTVSWIVKTIFKMFKITS</sequence>